<dbReference type="EMBL" id="JABFTP020000001">
    <property type="protein sequence ID" value="KAL3265697.1"/>
    <property type="molecule type" value="Genomic_DNA"/>
</dbReference>
<gene>
    <name evidence="1" type="ORF">HHI36_009900</name>
</gene>
<proteinExistence type="predicted"/>
<keyword evidence="2" id="KW-1185">Reference proteome</keyword>
<evidence type="ECO:0000313" key="1">
    <source>
        <dbReference type="EMBL" id="KAL3265697.1"/>
    </source>
</evidence>
<comment type="caution">
    <text evidence="1">The sequence shown here is derived from an EMBL/GenBank/DDBJ whole genome shotgun (WGS) entry which is preliminary data.</text>
</comment>
<name>A0ABD2MH93_9CUCU</name>
<protein>
    <submittedName>
        <fullName evidence="1">Uncharacterized protein</fullName>
    </submittedName>
</protein>
<accession>A0ABD2MH93</accession>
<sequence length="175" mass="19686">MAQITQNLANLETKIVDQMLQNSANLETKLVQNSAYLEIKIFAQITDINATHSRNIEEISLKMEENAKKLIKEKIQGSSEQKYLELSREIAALNISNVEVAEKGRTTESIRQRSWTEKEKATALVGVLGGTALDILEELSKTHLGNYTLIVEQLQSRFGDLHFEHVYGAQVNNCI</sequence>
<evidence type="ECO:0000313" key="2">
    <source>
        <dbReference type="Proteomes" id="UP001516400"/>
    </source>
</evidence>
<dbReference type="Proteomes" id="UP001516400">
    <property type="component" value="Unassembled WGS sequence"/>
</dbReference>
<organism evidence="1 2">
    <name type="scientific">Cryptolaemus montrouzieri</name>
    <dbReference type="NCBI Taxonomy" id="559131"/>
    <lineage>
        <taxon>Eukaryota</taxon>
        <taxon>Metazoa</taxon>
        <taxon>Ecdysozoa</taxon>
        <taxon>Arthropoda</taxon>
        <taxon>Hexapoda</taxon>
        <taxon>Insecta</taxon>
        <taxon>Pterygota</taxon>
        <taxon>Neoptera</taxon>
        <taxon>Endopterygota</taxon>
        <taxon>Coleoptera</taxon>
        <taxon>Polyphaga</taxon>
        <taxon>Cucujiformia</taxon>
        <taxon>Coccinelloidea</taxon>
        <taxon>Coccinellidae</taxon>
        <taxon>Scymninae</taxon>
        <taxon>Scymnini</taxon>
        <taxon>Cryptolaemus</taxon>
    </lineage>
</organism>
<reference evidence="1 2" key="1">
    <citation type="journal article" date="2021" name="BMC Biol.">
        <title>Horizontally acquired antibacterial genes associated with adaptive radiation of ladybird beetles.</title>
        <authorList>
            <person name="Li H.S."/>
            <person name="Tang X.F."/>
            <person name="Huang Y.H."/>
            <person name="Xu Z.Y."/>
            <person name="Chen M.L."/>
            <person name="Du X.Y."/>
            <person name="Qiu B.Y."/>
            <person name="Chen P.T."/>
            <person name="Zhang W."/>
            <person name="Slipinski A."/>
            <person name="Escalona H.E."/>
            <person name="Waterhouse R.M."/>
            <person name="Zwick A."/>
            <person name="Pang H."/>
        </authorList>
    </citation>
    <scope>NUCLEOTIDE SEQUENCE [LARGE SCALE GENOMIC DNA]</scope>
    <source>
        <strain evidence="1">SYSU2018</strain>
    </source>
</reference>
<dbReference type="AlphaFoldDB" id="A0ABD2MH93"/>